<dbReference type="InterPro" id="IPR001611">
    <property type="entry name" value="Leu-rich_rpt"/>
</dbReference>
<evidence type="ECO:0000256" key="4">
    <source>
        <dbReference type="ARBA" id="ARBA00024433"/>
    </source>
</evidence>
<dbReference type="SUPFAM" id="SSF52075">
    <property type="entry name" value="Outer arm dynein light chain 1"/>
    <property type="match status" value="1"/>
</dbReference>
<organism evidence="6 7">
    <name type="scientific">Polyplax serrata</name>
    <name type="common">Common mouse louse</name>
    <dbReference type="NCBI Taxonomy" id="468196"/>
    <lineage>
        <taxon>Eukaryota</taxon>
        <taxon>Metazoa</taxon>
        <taxon>Ecdysozoa</taxon>
        <taxon>Arthropoda</taxon>
        <taxon>Hexapoda</taxon>
        <taxon>Insecta</taxon>
        <taxon>Pterygota</taxon>
        <taxon>Neoptera</taxon>
        <taxon>Paraneoptera</taxon>
        <taxon>Psocodea</taxon>
        <taxon>Troctomorpha</taxon>
        <taxon>Phthiraptera</taxon>
        <taxon>Anoplura</taxon>
        <taxon>Polyplacidae</taxon>
        <taxon>Polyplax</taxon>
    </lineage>
</organism>
<dbReference type="AlphaFoldDB" id="A0AAN8SBI5"/>
<dbReference type="InterPro" id="IPR003591">
    <property type="entry name" value="Leu-rich_rpt_typical-subtyp"/>
</dbReference>
<feature type="region of interest" description="Disordered" evidence="5">
    <location>
        <begin position="49"/>
        <end position="83"/>
    </location>
</feature>
<feature type="region of interest" description="Disordered" evidence="5">
    <location>
        <begin position="1"/>
        <end position="26"/>
    </location>
</feature>
<evidence type="ECO:0000256" key="2">
    <source>
        <dbReference type="ARBA" id="ARBA00022614"/>
    </source>
</evidence>
<comment type="function">
    <text evidence="1">Cilium-specific protein required for cilia structures.</text>
</comment>
<dbReference type="Proteomes" id="UP001372834">
    <property type="component" value="Unassembled WGS sequence"/>
</dbReference>
<dbReference type="InterPro" id="IPR025875">
    <property type="entry name" value="Leu-rich_rpt_4"/>
</dbReference>
<dbReference type="SMART" id="SM00365">
    <property type="entry name" value="LRR_SD22"/>
    <property type="match status" value="7"/>
</dbReference>
<evidence type="ECO:0000256" key="3">
    <source>
        <dbReference type="ARBA" id="ARBA00022737"/>
    </source>
</evidence>
<sequence>MIFKNRRLHFQTQSRQHTLKGSPNDARRECGSINFLTIAPALPLVGDIRKQPPRFGQRSSSSASFRAGTKCKRVPSESSDLDMPPHDVCLQATSDGKVQVTRSQRDREKSPDRICFDRRGLTHLPNFISDKNIKMLSLQHNLISRTDEFSGLGINKLVFLDLYNNQVETIMGLESLENLRVLLFGKNRLKKIGGIKTLTKLEVLDLHGNQINQISGLSSLVKLKVLNLAGNQIRTINGNDLEGLHSLQELNLKRNRLRKVLDLAGPSHLEKLFLSNNEISSMDDILGVCQAVSLKEVTIDGNPITLGNDCIHMLVSHLPNLQVLSHMQVTESVRRSAILWRKNWENLVKVIASEDCTSRDFATNRVSVISNAKNNWDILKRRTRCLPNTSSSLKDLRTIEECESTVSKTIQSDSVLSVASSMTLSSRDSLAKAKVNRRNFMTKRSRSEETPDNSEYQEPVEYFKLPPILASLTGEKSSPNSDSSEKSKVKSNFDSGNEVESSEVSEGTGDRVTDDSDDEESGNVDGREKAPNKQRAQSVTHPKRTGNRRERCLTGKAKSKFQGPGPGKVREQGGDYLIEICGRCLNVYGQGALRFVDRPWNPVKAGDVTTVRFTYVTFGGICNVLGKLKQRFPNAENFVFRETNITSLGQLNALADVQGLTALQIDPEGNPITEKNWRNYAIYRLAHWGLKKINGEYVTEEDIEKVAEEYQGLSDLVLWSLPESLLQPLLTRLRIEGTKTNQQQSAKQWLRNADPALRSVVCKEALQWRRGTQDDMYWRHKGKLHLGCIIDLTCAAIEKLRIFEARWPTILNQMIRDTLVDYSHMDSYMKKCLQEL</sequence>
<proteinExistence type="predicted"/>
<evidence type="ECO:0000313" key="6">
    <source>
        <dbReference type="EMBL" id="KAK6643573.1"/>
    </source>
</evidence>
<protein>
    <recommendedName>
        <fullName evidence="4">Dynein axonemal assembly factor 1 homolog</fullName>
    </recommendedName>
</protein>
<dbReference type="PROSITE" id="PS51450">
    <property type="entry name" value="LRR"/>
    <property type="match status" value="5"/>
</dbReference>
<feature type="compositionally biased region" description="Basic residues" evidence="5">
    <location>
        <begin position="435"/>
        <end position="444"/>
    </location>
</feature>
<dbReference type="Gene3D" id="3.80.10.10">
    <property type="entry name" value="Ribonuclease Inhibitor"/>
    <property type="match status" value="3"/>
</dbReference>
<evidence type="ECO:0000256" key="1">
    <source>
        <dbReference type="ARBA" id="ARBA00003843"/>
    </source>
</evidence>
<comment type="caution">
    <text evidence="6">The sequence shown here is derived from an EMBL/GenBank/DDBJ whole genome shotgun (WGS) entry which is preliminary data.</text>
</comment>
<dbReference type="SMART" id="SM00369">
    <property type="entry name" value="LRR_TYP"/>
    <property type="match status" value="4"/>
</dbReference>
<accession>A0AAN8SBI5</accession>
<dbReference type="InterPro" id="IPR032675">
    <property type="entry name" value="LRR_dom_sf"/>
</dbReference>
<dbReference type="Pfam" id="PF12799">
    <property type="entry name" value="LRR_4"/>
    <property type="match status" value="1"/>
</dbReference>
<dbReference type="PANTHER" id="PTHR45973:SF8">
    <property type="entry name" value="LEUCINE-RICH REPEAT-CONTAINING PROTEIN 49"/>
    <property type="match status" value="1"/>
</dbReference>
<gene>
    <name evidence="6" type="ORF">RUM43_005083</name>
</gene>
<reference evidence="6 7" key="1">
    <citation type="submission" date="2023-10" db="EMBL/GenBank/DDBJ databases">
        <title>Genomes of two closely related lineages of the louse Polyplax serrata with different host specificities.</title>
        <authorList>
            <person name="Martinu J."/>
            <person name="Tarabai H."/>
            <person name="Stefka J."/>
            <person name="Hypsa V."/>
        </authorList>
    </citation>
    <scope>NUCLEOTIDE SEQUENCE [LARGE SCALE GENOMIC DNA]</scope>
    <source>
        <strain evidence="6">HR10_N</strain>
    </source>
</reference>
<dbReference type="EMBL" id="JAWJWE010000002">
    <property type="protein sequence ID" value="KAK6643573.1"/>
    <property type="molecule type" value="Genomic_DNA"/>
</dbReference>
<evidence type="ECO:0000313" key="7">
    <source>
        <dbReference type="Proteomes" id="UP001372834"/>
    </source>
</evidence>
<feature type="compositionally biased region" description="Low complexity" evidence="5">
    <location>
        <begin position="495"/>
        <end position="507"/>
    </location>
</feature>
<keyword evidence="3" id="KW-0677">Repeat</keyword>
<feature type="compositionally biased region" description="Polar residues" evidence="5">
    <location>
        <begin position="10"/>
        <end position="21"/>
    </location>
</feature>
<feature type="region of interest" description="Disordered" evidence="5">
    <location>
        <begin position="435"/>
        <end position="568"/>
    </location>
</feature>
<name>A0AAN8SBI5_POLSC</name>
<dbReference type="InterPro" id="IPR050576">
    <property type="entry name" value="Cilia_flagella_integrity"/>
</dbReference>
<keyword evidence="2" id="KW-0433">Leucine-rich repeat</keyword>
<dbReference type="PANTHER" id="PTHR45973">
    <property type="entry name" value="PROTEIN PHOSPHATASE 1 REGULATORY SUBUNIT SDS22-RELATED"/>
    <property type="match status" value="1"/>
</dbReference>
<evidence type="ECO:0000256" key="5">
    <source>
        <dbReference type="SAM" id="MobiDB-lite"/>
    </source>
</evidence>